<feature type="region of interest" description="Disordered" evidence="1">
    <location>
        <begin position="1"/>
        <end position="29"/>
    </location>
</feature>
<comment type="caution">
    <text evidence="3">The sequence shown here is derived from an EMBL/GenBank/DDBJ whole genome shotgun (WGS) entry which is preliminary data.</text>
</comment>
<feature type="transmembrane region" description="Helical" evidence="2">
    <location>
        <begin position="194"/>
        <end position="215"/>
    </location>
</feature>
<dbReference type="AlphaFoldDB" id="A0A0R1X649"/>
<dbReference type="PIRSF" id="PIRSF033111">
    <property type="entry name" value="UCP033111"/>
    <property type="match status" value="1"/>
</dbReference>
<dbReference type="eggNOG" id="COG4858">
    <property type="taxonomic scope" value="Bacteria"/>
</dbReference>
<evidence type="ECO:0000313" key="3">
    <source>
        <dbReference type="EMBL" id="KRM25634.1"/>
    </source>
</evidence>
<sequence length="261" mass="29235">MRKEENNLDPRERNAQAHEKQQEKVVHLSKQEEIDKQIDAMSTQEISAGLSKRNADYVFQLRKSLSDAGYSEQKIDTEMALILPEIMKAQRRGTPANKLYGGPTVKAYAITHKPKPVKKTPFWQKSLDSGLMFLGILTLMNGIMSYFAKAKNSTGATGILSMVVISVVFGLAFTEMNDLMRLPKSKRPKMWKMVAYMVGLLVVAMVVLSLTFFVPKVINPVLPAPVLLVLGAAAFGVRYLLRRYLHITESFFMPAPPADDK</sequence>
<evidence type="ECO:0008006" key="5">
    <source>
        <dbReference type="Google" id="ProtNLM"/>
    </source>
</evidence>
<keyword evidence="2" id="KW-0472">Membrane</keyword>
<dbReference type="Pfam" id="PF06570">
    <property type="entry name" value="DUF1129"/>
    <property type="match status" value="1"/>
</dbReference>
<keyword evidence="2" id="KW-0812">Transmembrane</keyword>
<protein>
    <recommendedName>
        <fullName evidence="5">DUF1129 domain-containing protein</fullName>
    </recommendedName>
</protein>
<keyword evidence="2" id="KW-1133">Transmembrane helix</keyword>
<evidence type="ECO:0000313" key="4">
    <source>
        <dbReference type="Proteomes" id="UP000050949"/>
    </source>
</evidence>
<feature type="transmembrane region" description="Helical" evidence="2">
    <location>
        <begin position="154"/>
        <end position="173"/>
    </location>
</feature>
<dbReference type="InterPro" id="IPR009214">
    <property type="entry name" value="DUF1129"/>
</dbReference>
<evidence type="ECO:0000256" key="2">
    <source>
        <dbReference type="SAM" id="Phobius"/>
    </source>
</evidence>
<dbReference type="Proteomes" id="UP000050949">
    <property type="component" value="Unassembled WGS sequence"/>
</dbReference>
<evidence type="ECO:0000256" key="1">
    <source>
        <dbReference type="SAM" id="MobiDB-lite"/>
    </source>
</evidence>
<name>A0A0R1X649_9LACO</name>
<feature type="transmembrane region" description="Helical" evidence="2">
    <location>
        <begin position="221"/>
        <end position="241"/>
    </location>
</feature>
<accession>A0A0R1X649</accession>
<dbReference type="PATRIC" id="fig|1122147.4.peg.569"/>
<organism evidence="3 4">
    <name type="scientific">Schleiferilactobacillus harbinensis DSM 16991</name>
    <dbReference type="NCBI Taxonomy" id="1122147"/>
    <lineage>
        <taxon>Bacteria</taxon>
        <taxon>Bacillati</taxon>
        <taxon>Bacillota</taxon>
        <taxon>Bacilli</taxon>
        <taxon>Lactobacillales</taxon>
        <taxon>Lactobacillaceae</taxon>
        <taxon>Schleiferilactobacillus</taxon>
    </lineage>
</organism>
<reference evidence="3 4" key="1">
    <citation type="journal article" date="2015" name="Genome Announc.">
        <title>Expanding the biotechnology potential of lactobacilli through comparative genomics of 213 strains and associated genera.</title>
        <authorList>
            <person name="Sun Z."/>
            <person name="Harris H.M."/>
            <person name="McCann A."/>
            <person name="Guo C."/>
            <person name="Argimon S."/>
            <person name="Zhang W."/>
            <person name="Yang X."/>
            <person name="Jeffery I.B."/>
            <person name="Cooney J.C."/>
            <person name="Kagawa T.F."/>
            <person name="Liu W."/>
            <person name="Song Y."/>
            <person name="Salvetti E."/>
            <person name="Wrobel A."/>
            <person name="Rasinkangas P."/>
            <person name="Parkhill J."/>
            <person name="Rea M.C."/>
            <person name="O'Sullivan O."/>
            <person name="Ritari J."/>
            <person name="Douillard F.P."/>
            <person name="Paul Ross R."/>
            <person name="Yang R."/>
            <person name="Briner A.E."/>
            <person name="Felis G.E."/>
            <person name="de Vos W.M."/>
            <person name="Barrangou R."/>
            <person name="Klaenhammer T.R."/>
            <person name="Caufield P.W."/>
            <person name="Cui Y."/>
            <person name="Zhang H."/>
            <person name="O'Toole P.W."/>
        </authorList>
    </citation>
    <scope>NUCLEOTIDE SEQUENCE [LARGE SCALE GENOMIC DNA]</scope>
    <source>
        <strain evidence="3 4">DSM 16991</strain>
    </source>
</reference>
<feature type="transmembrane region" description="Helical" evidence="2">
    <location>
        <begin position="129"/>
        <end position="148"/>
    </location>
</feature>
<proteinExistence type="predicted"/>
<gene>
    <name evidence="3" type="ORF">FC91_GL000549</name>
</gene>
<dbReference type="EMBL" id="AZFW01000103">
    <property type="protein sequence ID" value="KRM25634.1"/>
    <property type="molecule type" value="Genomic_DNA"/>
</dbReference>